<keyword evidence="5 12" id="KW-0227">DNA damage</keyword>
<dbReference type="Gene3D" id="3.40.50.1010">
    <property type="entry name" value="5'-nuclease"/>
    <property type="match status" value="1"/>
</dbReference>
<evidence type="ECO:0000256" key="4">
    <source>
        <dbReference type="ARBA" id="ARBA00022759"/>
    </source>
</evidence>
<dbReference type="GO" id="GO:0017108">
    <property type="term" value="F:5'-flap endonuclease activity"/>
    <property type="evidence" value="ECO:0007669"/>
    <property type="project" value="UniProtKB-UniRule"/>
</dbReference>
<dbReference type="GO" id="GO:0006281">
    <property type="term" value="P:DNA repair"/>
    <property type="evidence" value="ECO:0007669"/>
    <property type="project" value="UniProtKB-UniRule"/>
</dbReference>
<dbReference type="InterPro" id="IPR036279">
    <property type="entry name" value="5-3_exonuclease_C_sf"/>
</dbReference>
<reference evidence="15" key="1">
    <citation type="submission" date="2019-06" db="EMBL/GenBank/DDBJ databases">
        <title>Methanoculleus strain from Tamsui River, Taipei, Taiwan.</title>
        <authorList>
            <person name="You Y.-T."/>
            <person name="Chen S.-C."/>
            <person name="Lai S.-J."/>
            <person name="Lee Y.-C."/>
            <person name="Lai M.-C."/>
        </authorList>
    </citation>
    <scope>NUCLEOTIDE SEQUENCE</scope>
    <source>
        <strain evidence="15">Afa-1</strain>
    </source>
</reference>
<dbReference type="InterPro" id="IPR023426">
    <property type="entry name" value="Flap_endonuc"/>
</dbReference>
<dbReference type="CDD" id="cd09867">
    <property type="entry name" value="PIN_FEN1"/>
    <property type="match status" value="1"/>
</dbReference>
<dbReference type="RefSeq" id="WP_261596890.1">
    <property type="nucleotide sequence ID" value="NZ_VHLL01000002.1"/>
</dbReference>
<dbReference type="InterPro" id="IPR006084">
    <property type="entry name" value="XPG/Rad2"/>
</dbReference>
<comment type="subunit">
    <text evidence="11 12">Interacts with PCNA. PCNA stimulates the nuclease activity without altering cleavage specificity.</text>
</comment>
<keyword evidence="16" id="KW-1185">Reference proteome</keyword>
<gene>
    <name evidence="12 15" type="primary">fen</name>
    <name evidence="15" type="ORF">FKB36_04800</name>
</gene>
<evidence type="ECO:0000256" key="2">
    <source>
        <dbReference type="ARBA" id="ARBA00022722"/>
    </source>
</evidence>
<dbReference type="GO" id="GO:0008409">
    <property type="term" value="F:5'-3' exonuclease activity"/>
    <property type="evidence" value="ECO:0007669"/>
    <property type="project" value="UniProtKB-UniRule"/>
</dbReference>
<proteinExistence type="inferred from homology"/>
<dbReference type="GO" id="GO:0043137">
    <property type="term" value="P:DNA replication, removal of RNA primer"/>
    <property type="evidence" value="ECO:0007669"/>
    <property type="project" value="UniProtKB-UniRule"/>
</dbReference>
<protein>
    <recommendedName>
        <fullName evidence="12">Flap endonuclease 1</fullName>
        <shortName evidence="12">FEN-1</shortName>
        <ecNumber evidence="12">3.1.-.-</ecNumber>
    </recommendedName>
    <alternativeName>
        <fullName evidence="12">Flap structure-specific endonuclease 1</fullName>
    </alternativeName>
</protein>
<dbReference type="FunFam" id="3.40.50.1010:FF:000016">
    <property type="entry name" value="Flap endonuclease 1"/>
    <property type="match status" value="1"/>
</dbReference>
<dbReference type="Pfam" id="PF00752">
    <property type="entry name" value="XPG_N"/>
    <property type="match status" value="1"/>
</dbReference>
<evidence type="ECO:0000256" key="12">
    <source>
        <dbReference type="HAMAP-Rule" id="MF_00614"/>
    </source>
</evidence>
<feature type="domain" description="XPG-I" evidence="13">
    <location>
        <begin position="141"/>
        <end position="220"/>
    </location>
</feature>
<evidence type="ECO:0000256" key="11">
    <source>
        <dbReference type="ARBA" id="ARBA00065981"/>
    </source>
</evidence>
<evidence type="ECO:0000256" key="6">
    <source>
        <dbReference type="ARBA" id="ARBA00022801"/>
    </source>
</evidence>
<dbReference type="SMART" id="SM00485">
    <property type="entry name" value="XPGN"/>
    <property type="match status" value="1"/>
</dbReference>
<evidence type="ECO:0000256" key="8">
    <source>
        <dbReference type="ARBA" id="ARBA00022842"/>
    </source>
</evidence>
<dbReference type="EMBL" id="VHLL01000002">
    <property type="protein sequence ID" value="MCT8336826.1"/>
    <property type="molecule type" value="Genomic_DNA"/>
</dbReference>
<evidence type="ECO:0000259" key="13">
    <source>
        <dbReference type="SMART" id="SM00484"/>
    </source>
</evidence>
<comment type="function">
    <text evidence="12">Structure-specific nuclease with 5'-flap endonuclease and 5'-3' exonuclease activities involved in DNA replication and repair. During DNA replication, cleaves the 5'-overhanging flap structure that is generated by displacement synthesis when DNA polymerase encounters the 5'-end of a downstream Okazaki fragment. Binds the unpaired 3'-DNA end and kinks the DNA to facilitate 5' cleavage specificity. Cleaves one nucleotide into the double-stranded DNA from the junction in flap DNA, leaving a nick for ligation. Also involved in the base excision repair (BER) pathway. Acts as a genome stabilization factor that prevents flaps from equilibrating into structurs that lead to duplications and deletions. Also possesses 5'-3' exonuclease activity on nicked or gapped double-stranded DNA.</text>
</comment>
<dbReference type="SUPFAM" id="SSF47807">
    <property type="entry name" value="5' to 3' exonuclease, C-terminal subdomain"/>
    <property type="match status" value="1"/>
</dbReference>
<feature type="binding site" evidence="12">
    <location>
        <position position="81"/>
    </location>
    <ligand>
        <name>Mg(2+)</name>
        <dbReference type="ChEBI" id="CHEBI:18420"/>
        <label>1</label>
    </ligand>
</feature>
<keyword evidence="8 12" id="KW-0460">Magnesium</keyword>
<dbReference type="GO" id="GO:0003677">
    <property type="term" value="F:DNA binding"/>
    <property type="evidence" value="ECO:0007669"/>
    <property type="project" value="UniProtKB-UniRule"/>
</dbReference>
<evidence type="ECO:0000256" key="3">
    <source>
        <dbReference type="ARBA" id="ARBA00022723"/>
    </source>
</evidence>
<dbReference type="NCBIfam" id="TIGR03674">
    <property type="entry name" value="fen_arch"/>
    <property type="match status" value="1"/>
</dbReference>
<feature type="binding site" evidence="12">
    <location>
        <position position="155"/>
    </location>
    <ligand>
        <name>Mg(2+)</name>
        <dbReference type="ChEBI" id="CHEBI:18420"/>
        <label>1</label>
    </ligand>
</feature>
<dbReference type="InterPro" id="IPR019974">
    <property type="entry name" value="XPG_CS"/>
</dbReference>
<dbReference type="AlphaFoldDB" id="A0A9E4ZM82"/>
<dbReference type="PANTHER" id="PTHR11081">
    <property type="entry name" value="FLAP ENDONUCLEASE FAMILY MEMBER"/>
    <property type="match status" value="1"/>
</dbReference>
<dbReference type="EC" id="3.1.-.-" evidence="12"/>
<keyword evidence="4 12" id="KW-0255">Endonuclease</keyword>
<dbReference type="CDD" id="cd09903">
    <property type="entry name" value="H3TH_FEN1-Arc"/>
    <property type="match status" value="1"/>
</dbReference>
<dbReference type="InterPro" id="IPR006086">
    <property type="entry name" value="XPG-I_dom"/>
</dbReference>
<feature type="domain" description="XPG N-terminal" evidence="14">
    <location>
        <begin position="1"/>
        <end position="102"/>
    </location>
</feature>
<feature type="binding site" evidence="12">
    <location>
        <position position="176"/>
    </location>
    <ligand>
        <name>Mg(2+)</name>
        <dbReference type="ChEBI" id="CHEBI:18420"/>
        <label>2</label>
    </ligand>
</feature>
<organism evidence="15 16">
    <name type="scientific">Methanoculleus formosensis</name>
    <dbReference type="NCBI Taxonomy" id="2590886"/>
    <lineage>
        <taxon>Archaea</taxon>
        <taxon>Methanobacteriati</taxon>
        <taxon>Methanobacteriota</taxon>
        <taxon>Stenosarchaea group</taxon>
        <taxon>Methanomicrobia</taxon>
        <taxon>Methanomicrobiales</taxon>
        <taxon>Methanomicrobiaceae</taxon>
        <taxon>Methanoculleus</taxon>
    </lineage>
</organism>
<keyword evidence="6 12" id="KW-0378">Hydrolase</keyword>
<dbReference type="SMART" id="SM00484">
    <property type="entry name" value="XPGI"/>
    <property type="match status" value="1"/>
</dbReference>
<keyword evidence="2 12" id="KW-0540">Nuclease</keyword>
<dbReference type="InterPro" id="IPR006085">
    <property type="entry name" value="XPG_DNA_repair_N"/>
</dbReference>
<sequence>MGVAIRDILTDSKEALTWDDLSGIAALDAHNALYQFLSIIRQPDGTPLMNGAGRVTSHLSGILFRTVNFLEKGIRPVFVFDGKPPEFKQETIDERREIRARADEAWKTALREGDMEEAYKQASASARIDSHIIASSRELLDLLGIPWVQAPSEGEAQAAHMARQGKVTYAVSQDYDSLLFGSPVLVRNLTVSGRRKMRGRTITVNPERIVLSSLLDCLAVTREELVEIGILVGTDFNPGIRGVGGKTALKIVQKGGFEETIAEKQPGFDPAPVREFFLDPPVTDDYTLEWGTPDVDGVIEMLSGRYDFSEERVRGALAKVSVKATQKTLDAWF</sequence>
<dbReference type="PROSITE" id="PS00841">
    <property type="entry name" value="XPG_1"/>
    <property type="match status" value="1"/>
</dbReference>
<keyword evidence="7 12" id="KW-0269">Exonuclease</keyword>
<dbReference type="Pfam" id="PF00867">
    <property type="entry name" value="XPG_I"/>
    <property type="match status" value="1"/>
</dbReference>
<feature type="region of interest" description="Interaction with PCNA" evidence="12">
    <location>
        <begin position="325"/>
        <end position="333"/>
    </location>
</feature>
<feature type="binding site" evidence="12">
    <location>
        <position position="235"/>
    </location>
    <ligand>
        <name>Mg(2+)</name>
        <dbReference type="ChEBI" id="CHEBI:18420"/>
        <label>2</label>
    </ligand>
</feature>
<comment type="function">
    <text evidence="10">Structure-specific nuclease with 5'-flap endonuclease and 5'-3' exonuclease activities involved in DNA replication and repair. During DNA replication, cleaves the 5'-overhanging flap structure that is generated by displacement synthesis when DNA polymerase encounters the 5'-end of a downstream Okazaki fragment. Binds the unpaired 3'-DNA end and kinks the DNA to facilitate 5' cleavage specificity. Cleaves one nucleotide into the double-stranded DNA from the junction in flap DNA, leaving a nick for ligation. Also involved in the base excision repair (BER) pathway. Acts as a genome stabilization factor that prevents flaps from equilibrating into structures that lead to duplications and deletions. Also possesses 5'-3' exonuclease activity on nicked or gapped double-stranded DNA.</text>
</comment>
<feature type="binding site" evidence="12">
    <location>
        <position position="28"/>
    </location>
    <ligand>
        <name>Mg(2+)</name>
        <dbReference type="ChEBI" id="CHEBI:18420"/>
        <label>1</label>
    </ligand>
</feature>
<dbReference type="SUPFAM" id="SSF88723">
    <property type="entry name" value="PIN domain-like"/>
    <property type="match status" value="1"/>
</dbReference>
<comment type="similarity">
    <text evidence="12">Belongs to the XPG/RAD2 endonuclease family. FEN1 subfamily.</text>
</comment>
<accession>A0A9E4ZM82</accession>
<dbReference type="Gene3D" id="1.10.150.20">
    <property type="entry name" value="5' to 3' exonuclease, C-terminal subdomain"/>
    <property type="match status" value="1"/>
</dbReference>
<evidence type="ECO:0000256" key="10">
    <source>
        <dbReference type="ARBA" id="ARBA00024702"/>
    </source>
</evidence>
<evidence type="ECO:0000313" key="15">
    <source>
        <dbReference type="EMBL" id="MCT8336826.1"/>
    </source>
</evidence>
<keyword evidence="9 12" id="KW-0234">DNA repair</keyword>
<evidence type="ECO:0000256" key="1">
    <source>
        <dbReference type="ARBA" id="ARBA00022705"/>
    </source>
</evidence>
<dbReference type="SMART" id="SM00279">
    <property type="entry name" value="HhH2"/>
    <property type="match status" value="1"/>
</dbReference>
<dbReference type="HAMAP" id="MF_00614">
    <property type="entry name" value="Fen"/>
    <property type="match status" value="1"/>
</dbReference>
<comment type="cofactor">
    <cofactor evidence="12">
        <name>Mg(2+)</name>
        <dbReference type="ChEBI" id="CHEBI:18420"/>
    </cofactor>
    <text evidence="12">Binds 2 magnesium ions per subunit. They probably participate in the reaction catalyzed by the enzyme. May bind an additional third magnesium ion after substrate binding.</text>
</comment>
<keyword evidence="3 12" id="KW-0479">Metal-binding</keyword>
<comment type="caution">
    <text evidence="12">Lacks conserved residue(s) required for the propagation of feature annotation.</text>
</comment>
<evidence type="ECO:0000256" key="7">
    <source>
        <dbReference type="ARBA" id="ARBA00022839"/>
    </source>
</evidence>
<comment type="caution">
    <text evidence="15">The sequence shown here is derived from an EMBL/GenBank/DDBJ whole genome shotgun (WGS) entry which is preliminary data.</text>
</comment>
<feature type="binding site" evidence="12">
    <location>
        <position position="174"/>
    </location>
    <ligand>
        <name>Mg(2+)</name>
        <dbReference type="ChEBI" id="CHEBI:18420"/>
        <label>2</label>
    </ligand>
</feature>
<evidence type="ECO:0000256" key="5">
    <source>
        <dbReference type="ARBA" id="ARBA00022763"/>
    </source>
</evidence>
<dbReference type="InterPro" id="IPR029060">
    <property type="entry name" value="PIN-like_dom_sf"/>
</dbReference>
<keyword evidence="1 12" id="KW-0235">DNA replication</keyword>
<dbReference type="GO" id="GO:0000287">
    <property type="term" value="F:magnesium ion binding"/>
    <property type="evidence" value="ECO:0007669"/>
    <property type="project" value="UniProtKB-UniRule"/>
</dbReference>
<name>A0A9E4ZM82_9EURY</name>
<dbReference type="InterPro" id="IPR008918">
    <property type="entry name" value="HhH2"/>
</dbReference>
<dbReference type="PRINTS" id="PR00853">
    <property type="entry name" value="XPGRADSUPER"/>
</dbReference>
<dbReference type="Proteomes" id="UP001065682">
    <property type="component" value="Unassembled WGS sequence"/>
</dbReference>
<evidence type="ECO:0000259" key="14">
    <source>
        <dbReference type="SMART" id="SM00485"/>
    </source>
</evidence>
<feature type="binding site" evidence="12">
    <location>
        <position position="153"/>
    </location>
    <ligand>
        <name>Mg(2+)</name>
        <dbReference type="ChEBI" id="CHEBI:18420"/>
        <label>1</label>
    </ligand>
</feature>
<evidence type="ECO:0000313" key="16">
    <source>
        <dbReference type="Proteomes" id="UP001065682"/>
    </source>
</evidence>
<evidence type="ECO:0000256" key="9">
    <source>
        <dbReference type="ARBA" id="ARBA00023204"/>
    </source>
</evidence>
<dbReference type="PANTHER" id="PTHR11081:SF9">
    <property type="entry name" value="FLAP ENDONUCLEASE 1"/>
    <property type="match status" value="1"/>
</dbReference>
<dbReference type="InterPro" id="IPR019973">
    <property type="entry name" value="Flap_endonuc_arc"/>
</dbReference>